<comment type="caution">
    <text evidence="1">The sequence shown here is derived from an EMBL/GenBank/DDBJ whole genome shotgun (WGS) entry which is preliminary data.</text>
</comment>
<name>A0A0V0SSG2_9BILA</name>
<dbReference type="EMBL" id="JYDJ01003019">
    <property type="protein sequence ID" value="KRX29748.1"/>
    <property type="molecule type" value="Genomic_DNA"/>
</dbReference>
<organism evidence="1 2">
    <name type="scientific">Trichinella murrelli</name>
    <dbReference type="NCBI Taxonomy" id="144512"/>
    <lineage>
        <taxon>Eukaryota</taxon>
        <taxon>Metazoa</taxon>
        <taxon>Ecdysozoa</taxon>
        <taxon>Nematoda</taxon>
        <taxon>Enoplea</taxon>
        <taxon>Dorylaimia</taxon>
        <taxon>Trichinellida</taxon>
        <taxon>Trichinellidae</taxon>
        <taxon>Trichinella</taxon>
    </lineage>
</organism>
<reference evidence="1 2" key="1">
    <citation type="submission" date="2015-01" db="EMBL/GenBank/DDBJ databases">
        <title>Evolution of Trichinella species and genotypes.</title>
        <authorList>
            <person name="Korhonen P.K."/>
            <person name="Edoardo P."/>
            <person name="Giuseppe L.R."/>
            <person name="Gasser R.B."/>
        </authorList>
    </citation>
    <scope>NUCLEOTIDE SEQUENCE [LARGE SCALE GENOMIC DNA]</scope>
    <source>
        <strain evidence="1">ISS417</strain>
    </source>
</reference>
<accession>A0A0V0SSG2</accession>
<evidence type="ECO:0000313" key="1">
    <source>
        <dbReference type="EMBL" id="KRX29748.1"/>
    </source>
</evidence>
<proteinExistence type="predicted"/>
<keyword evidence="2" id="KW-1185">Reference proteome</keyword>
<gene>
    <name evidence="1" type="ORF">T05_15216</name>
</gene>
<dbReference type="Proteomes" id="UP000055048">
    <property type="component" value="Unassembled WGS sequence"/>
</dbReference>
<dbReference type="AlphaFoldDB" id="A0A0V0SSG2"/>
<evidence type="ECO:0000313" key="2">
    <source>
        <dbReference type="Proteomes" id="UP000055048"/>
    </source>
</evidence>
<sequence length="32" mass="3695">MHFISLAESSMIAQNVIQQRLCEQVWTSFIAL</sequence>
<protein>
    <submittedName>
        <fullName evidence="1">Uncharacterized protein</fullName>
    </submittedName>
</protein>